<protein>
    <submittedName>
        <fullName evidence="1">Uncharacterized protein</fullName>
    </submittedName>
</protein>
<comment type="caution">
    <text evidence="1">The sequence shown here is derived from an EMBL/GenBank/DDBJ whole genome shotgun (WGS) entry which is preliminary data.</text>
</comment>
<name>A0ABD2X3W8_9HYME</name>
<dbReference type="Proteomes" id="UP001627154">
    <property type="component" value="Unassembled WGS sequence"/>
</dbReference>
<proteinExistence type="predicted"/>
<evidence type="ECO:0000313" key="2">
    <source>
        <dbReference type="Proteomes" id="UP001627154"/>
    </source>
</evidence>
<dbReference type="AlphaFoldDB" id="A0ABD2X3W8"/>
<gene>
    <name evidence="1" type="ORF">TKK_006825</name>
</gene>
<dbReference type="EMBL" id="JBJJXI010000055">
    <property type="protein sequence ID" value="KAL3399553.1"/>
    <property type="molecule type" value="Genomic_DNA"/>
</dbReference>
<evidence type="ECO:0000313" key="1">
    <source>
        <dbReference type="EMBL" id="KAL3399553.1"/>
    </source>
</evidence>
<accession>A0ABD2X3W8</accession>
<keyword evidence="2" id="KW-1185">Reference proteome</keyword>
<sequence>MADVIREVGMMNKILILLKTRNENVICLFRESVSSIFLNFSLLHVYFVHGGFSSGIRIAENLYERVCLNTYKEIKSIETNSKIRRCRINSKSNELKLLSDKNICRQILKYEHMRSVHLPQNLGRNSGYILRAREGLGAIRLSSYSVCGAHVTLYRDFILFRLVVNCAASPMRSVIYNRD</sequence>
<reference evidence="1 2" key="1">
    <citation type="journal article" date="2024" name="bioRxiv">
        <title>A reference genome for Trichogramma kaykai: A tiny desert-dwelling parasitoid wasp with competing sex-ratio distorters.</title>
        <authorList>
            <person name="Culotta J."/>
            <person name="Lindsey A.R."/>
        </authorList>
    </citation>
    <scope>NUCLEOTIDE SEQUENCE [LARGE SCALE GENOMIC DNA]</scope>
    <source>
        <strain evidence="1 2">KSX58</strain>
    </source>
</reference>
<organism evidence="1 2">
    <name type="scientific">Trichogramma kaykai</name>
    <dbReference type="NCBI Taxonomy" id="54128"/>
    <lineage>
        <taxon>Eukaryota</taxon>
        <taxon>Metazoa</taxon>
        <taxon>Ecdysozoa</taxon>
        <taxon>Arthropoda</taxon>
        <taxon>Hexapoda</taxon>
        <taxon>Insecta</taxon>
        <taxon>Pterygota</taxon>
        <taxon>Neoptera</taxon>
        <taxon>Endopterygota</taxon>
        <taxon>Hymenoptera</taxon>
        <taxon>Apocrita</taxon>
        <taxon>Proctotrupomorpha</taxon>
        <taxon>Chalcidoidea</taxon>
        <taxon>Trichogrammatidae</taxon>
        <taxon>Trichogramma</taxon>
    </lineage>
</organism>